<feature type="binding site" evidence="10 13">
    <location>
        <position position="37"/>
    </location>
    <ligand>
        <name>a divalent metal cation</name>
        <dbReference type="ChEBI" id="CHEBI:60240"/>
    </ligand>
</feature>
<dbReference type="CDD" id="cd00429">
    <property type="entry name" value="RPE"/>
    <property type="match status" value="1"/>
</dbReference>
<comment type="cofactor">
    <cofactor evidence="10 13">
        <name>a divalent metal cation</name>
        <dbReference type="ChEBI" id="CHEBI:60240"/>
    </cofactor>
    <text evidence="10 13">Binds 1 divalent metal cation per subunit.</text>
</comment>
<dbReference type="AlphaFoldDB" id="I5AV88"/>
<dbReference type="Pfam" id="PF00834">
    <property type="entry name" value="Ribul_P_3_epim"/>
    <property type="match status" value="1"/>
</dbReference>
<dbReference type="GO" id="GO:0005737">
    <property type="term" value="C:cytoplasm"/>
    <property type="evidence" value="ECO:0007669"/>
    <property type="project" value="UniProtKB-ARBA"/>
</dbReference>
<feature type="binding site" evidence="10 14">
    <location>
        <position position="10"/>
    </location>
    <ligand>
        <name>substrate</name>
    </ligand>
</feature>
<evidence type="ECO:0000256" key="13">
    <source>
        <dbReference type="PIRSR" id="PIRSR001461-2"/>
    </source>
</evidence>
<dbReference type="eggNOG" id="COG0036">
    <property type="taxonomic scope" value="Bacteria"/>
</dbReference>
<keyword evidence="13" id="KW-0862">Zinc</keyword>
<dbReference type="EMBL" id="CM001487">
    <property type="protein sequence ID" value="EIM57711.1"/>
    <property type="molecule type" value="Genomic_DNA"/>
</dbReference>
<dbReference type="HOGENOM" id="CLU_054856_2_1_9"/>
<comment type="cofactor">
    <cofactor evidence="2">
        <name>Mn(2+)</name>
        <dbReference type="ChEBI" id="CHEBI:29035"/>
    </cofactor>
</comment>
<keyword evidence="13" id="KW-0464">Manganese</keyword>
<evidence type="ECO:0000313" key="15">
    <source>
        <dbReference type="EMBL" id="EIM57711.1"/>
    </source>
</evidence>
<gene>
    <name evidence="10" type="primary">rpe</name>
    <name evidence="15" type="ORF">EubceDRAFT1_1937</name>
</gene>
<feature type="binding site" evidence="10">
    <location>
        <begin position="178"/>
        <end position="180"/>
    </location>
    <ligand>
        <name>substrate</name>
    </ligand>
</feature>
<evidence type="ECO:0000256" key="14">
    <source>
        <dbReference type="PIRSR" id="PIRSR001461-3"/>
    </source>
</evidence>
<dbReference type="GO" id="GO:0019323">
    <property type="term" value="P:pentose catabolic process"/>
    <property type="evidence" value="ECO:0007669"/>
    <property type="project" value="UniProtKB-UniRule"/>
</dbReference>
<dbReference type="SUPFAM" id="SSF51366">
    <property type="entry name" value="Ribulose-phoshate binding barrel"/>
    <property type="match status" value="1"/>
</dbReference>
<evidence type="ECO:0000256" key="11">
    <source>
        <dbReference type="PIRNR" id="PIRNR001461"/>
    </source>
</evidence>
<reference evidence="15 16" key="2">
    <citation type="submission" date="2012-02" db="EMBL/GenBank/DDBJ databases">
        <title>Improved High-Quality Draft sequence of Eubacterium cellulosolvens 6.</title>
        <authorList>
            <consortium name="US DOE Joint Genome Institute"/>
            <person name="Lucas S."/>
            <person name="Han J."/>
            <person name="Lapidus A."/>
            <person name="Cheng J.-F."/>
            <person name="Goodwin L."/>
            <person name="Pitluck S."/>
            <person name="Peters L."/>
            <person name="Mikhailova N."/>
            <person name="Gu W."/>
            <person name="Detter J.C."/>
            <person name="Han C."/>
            <person name="Tapia R."/>
            <person name="Land M."/>
            <person name="Hauser L."/>
            <person name="Kyrpides N."/>
            <person name="Ivanova N."/>
            <person name="Pagani I."/>
            <person name="Johnson E."/>
            <person name="Mukhopadhyay B."/>
            <person name="Anderson I."/>
            <person name="Woyke T."/>
        </authorList>
    </citation>
    <scope>NUCLEOTIDE SEQUENCE [LARGE SCALE GENOMIC DNA]</scope>
    <source>
        <strain evidence="15 16">6</strain>
    </source>
</reference>
<evidence type="ECO:0000256" key="7">
    <source>
        <dbReference type="ARBA" id="ARBA00013188"/>
    </source>
</evidence>
<dbReference type="NCBIfam" id="NF004076">
    <property type="entry name" value="PRK05581.1-4"/>
    <property type="match status" value="1"/>
</dbReference>
<dbReference type="NCBIfam" id="TIGR01163">
    <property type="entry name" value="rpe"/>
    <property type="match status" value="1"/>
</dbReference>
<dbReference type="GO" id="GO:0004750">
    <property type="term" value="F:D-ribulose-phosphate 3-epimerase activity"/>
    <property type="evidence" value="ECO:0007669"/>
    <property type="project" value="UniProtKB-UniRule"/>
</dbReference>
<keyword evidence="13" id="KW-0170">Cobalt</keyword>
<dbReference type="PIRSF" id="PIRSF001461">
    <property type="entry name" value="RPE"/>
    <property type="match status" value="1"/>
</dbReference>
<comment type="similarity">
    <text evidence="6 10 11">Belongs to the ribulose-phosphate 3-epimerase family.</text>
</comment>
<feature type="binding site" evidence="10 13">
    <location>
        <position position="68"/>
    </location>
    <ligand>
        <name>a divalent metal cation</name>
        <dbReference type="ChEBI" id="CHEBI:60240"/>
    </ligand>
</feature>
<dbReference type="Proteomes" id="UP000005753">
    <property type="component" value="Chromosome"/>
</dbReference>
<comment type="pathway">
    <text evidence="10">Carbohydrate degradation.</text>
</comment>
<feature type="binding site" evidence="14">
    <location>
        <position position="180"/>
    </location>
    <ligand>
        <name>substrate</name>
    </ligand>
</feature>
<evidence type="ECO:0000256" key="6">
    <source>
        <dbReference type="ARBA" id="ARBA00009541"/>
    </source>
</evidence>
<comment type="cofactor">
    <cofactor evidence="3">
        <name>Co(2+)</name>
        <dbReference type="ChEBI" id="CHEBI:48828"/>
    </cofactor>
</comment>
<dbReference type="GO" id="GO:0046872">
    <property type="term" value="F:metal ion binding"/>
    <property type="evidence" value="ECO:0007669"/>
    <property type="project" value="UniProtKB-UniRule"/>
</dbReference>
<name>I5AV88_EUBC6</name>
<evidence type="ECO:0000313" key="16">
    <source>
        <dbReference type="Proteomes" id="UP000005753"/>
    </source>
</evidence>
<dbReference type="InterPro" id="IPR013785">
    <property type="entry name" value="Aldolase_TIM"/>
</dbReference>
<dbReference type="InterPro" id="IPR026019">
    <property type="entry name" value="Ribul_P_3_epim"/>
</dbReference>
<dbReference type="GO" id="GO:0006098">
    <property type="term" value="P:pentose-phosphate shunt"/>
    <property type="evidence" value="ECO:0007669"/>
    <property type="project" value="UniProtKB-UniRule"/>
</dbReference>
<sequence length="225" mass="24160">MKPVYRLSPSILSADFAKLGEQVKELGEAGVPWVHIDVMDGQFVPPVSFGDPVVKSLRKVTDLFFDVHLMVVEPARFIEDYKNAGADLMTVHAEACGHLDRTLQAIHDAGMKAGVALNPATPLNVLDYVMDKLDMVLIMSVNPGYGGQKFIPGMVQKIRDLRKKLDEAGYENVPIQVDGGINTDTIDSVLDAGASVIVAGSAVFGGDIQKNAAALQARISAKEAE</sequence>
<keyword evidence="10 11" id="KW-0119">Carbohydrate metabolism</keyword>
<evidence type="ECO:0000256" key="9">
    <source>
        <dbReference type="ARBA" id="ARBA00023235"/>
    </source>
</evidence>
<proteinExistence type="inferred from homology"/>
<dbReference type="Gene3D" id="3.20.20.70">
    <property type="entry name" value="Aldolase class I"/>
    <property type="match status" value="1"/>
</dbReference>
<comment type="function">
    <text evidence="10">Catalyzes the reversible epimerization of D-ribulose 5-phosphate to D-xylulose 5-phosphate.</text>
</comment>
<comment type="catalytic activity">
    <reaction evidence="1 10 11">
        <text>D-ribulose 5-phosphate = D-xylulose 5-phosphate</text>
        <dbReference type="Rhea" id="RHEA:13677"/>
        <dbReference type="ChEBI" id="CHEBI:57737"/>
        <dbReference type="ChEBI" id="CHEBI:58121"/>
        <dbReference type="EC" id="5.1.3.1"/>
    </reaction>
</comment>
<evidence type="ECO:0000256" key="1">
    <source>
        <dbReference type="ARBA" id="ARBA00001782"/>
    </source>
</evidence>
<evidence type="ECO:0000256" key="2">
    <source>
        <dbReference type="ARBA" id="ARBA00001936"/>
    </source>
</evidence>
<dbReference type="InterPro" id="IPR011060">
    <property type="entry name" value="RibuloseP-bd_barrel"/>
</dbReference>
<accession>I5AV88</accession>
<feature type="active site" description="Proton donor" evidence="10 12">
    <location>
        <position position="178"/>
    </location>
</feature>
<evidence type="ECO:0000256" key="12">
    <source>
        <dbReference type="PIRSR" id="PIRSR001461-1"/>
    </source>
</evidence>
<dbReference type="OrthoDB" id="1645589at2"/>
<dbReference type="EC" id="5.1.3.1" evidence="7 10"/>
<evidence type="ECO:0000256" key="3">
    <source>
        <dbReference type="ARBA" id="ARBA00001941"/>
    </source>
</evidence>
<reference evidence="15 16" key="1">
    <citation type="submission" date="2010-08" db="EMBL/GenBank/DDBJ databases">
        <authorList>
            <consortium name="US DOE Joint Genome Institute (JGI-PGF)"/>
            <person name="Lucas S."/>
            <person name="Copeland A."/>
            <person name="Lapidus A."/>
            <person name="Cheng J.-F."/>
            <person name="Bruce D."/>
            <person name="Goodwin L."/>
            <person name="Pitluck S."/>
            <person name="Land M.L."/>
            <person name="Hauser L."/>
            <person name="Chang Y.-J."/>
            <person name="Anderson I.J."/>
            <person name="Johnson E."/>
            <person name="Mulhopadhyay B."/>
            <person name="Kyrpides N."/>
            <person name="Woyke T.J."/>
        </authorList>
    </citation>
    <scope>NUCLEOTIDE SEQUENCE [LARGE SCALE GENOMIC DNA]</scope>
    <source>
        <strain evidence="15 16">6</strain>
    </source>
</reference>
<comment type="cofactor">
    <cofactor evidence="4">
        <name>Zn(2+)</name>
        <dbReference type="ChEBI" id="CHEBI:29105"/>
    </cofactor>
</comment>
<feature type="active site" description="Proton acceptor" evidence="10 12">
    <location>
        <position position="37"/>
    </location>
</feature>
<feature type="binding site" evidence="10 14">
    <location>
        <begin position="144"/>
        <end position="147"/>
    </location>
    <ligand>
        <name>substrate</name>
    </ligand>
</feature>
<feature type="binding site" evidence="10 13">
    <location>
        <position position="178"/>
    </location>
    <ligand>
        <name>a divalent metal cation</name>
        <dbReference type="ChEBI" id="CHEBI:60240"/>
    </ligand>
</feature>
<organism evidence="15 16">
    <name type="scientific">Eubacterium cellulosolvens (strain ATCC 43171 / JCM 9499 / 6)</name>
    <name type="common">Cillobacterium cellulosolvens</name>
    <dbReference type="NCBI Taxonomy" id="633697"/>
    <lineage>
        <taxon>Bacteria</taxon>
        <taxon>Bacillati</taxon>
        <taxon>Bacillota</taxon>
        <taxon>Clostridia</taxon>
        <taxon>Eubacteriales</taxon>
        <taxon>Eubacteriaceae</taxon>
        <taxon>Eubacterium</taxon>
    </lineage>
</organism>
<feature type="binding site" evidence="10 13">
    <location>
        <position position="35"/>
    </location>
    <ligand>
        <name>a divalent metal cation</name>
        <dbReference type="ChEBI" id="CHEBI:60240"/>
    </ligand>
</feature>
<dbReference type="STRING" id="633697.EubceDRAFT1_1937"/>
<dbReference type="PANTHER" id="PTHR11749">
    <property type="entry name" value="RIBULOSE-5-PHOSPHATE-3-EPIMERASE"/>
    <property type="match status" value="1"/>
</dbReference>
<evidence type="ECO:0000256" key="5">
    <source>
        <dbReference type="ARBA" id="ARBA00001954"/>
    </source>
</evidence>
<feature type="binding site" evidence="10 14">
    <location>
        <position position="68"/>
    </location>
    <ligand>
        <name>substrate</name>
    </ligand>
</feature>
<comment type="cofactor">
    <cofactor evidence="5">
        <name>Fe(2+)</name>
        <dbReference type="ChEBI" id="CHEBI:29033"/>
    </cofactor>
</comment>
<dbReference type="PROSITE" id="PS01086">
    <property type="entry name" value="RIBUL_P_3_EPIMER_2"/>
    <property type="match status" value="1"/>
</dbReference>
<evidence type="ECO:0000256" key="10">
    <source>
        <dbReference type="HAMAP-Rule" id="MF_02227"/>
    </source>
</evidence>
<protein>
    <recommendedName>
        <fullName evidence="7 10">Ribulose-phosphate 3-epimerase</fullName>
        <ecNumber evidence="7 10">5.1.3.1</ecNumber>
    </recommendedName>
</protein>
<dbReference type="HAMAP" id="MF_02227">
    <property type="entry name" value="RPE"/>
    <property type="match status" value="1"/>
</dbReference>
<dbReference type="FunFam" id="3.20.20.70:FF:000004">
    <property type="entry name" value="Ribulose-phosphate 3-epimerase"/>
    <property type="match status" value="1"/>
</dbReference>
<keyword evidence="9 10" id="KW-0413">Isomerase</keyword>
<feature type="binding site" evidence="10 14">
    <location>
        <begin position="200"/>
        <end position="201"/>
    </location>
    <ligand>
        <name>substrate</name>
    </ligand>
</feature>
<evidence type="ECO:0000256" key="8">
    <source>
        <dbReference type="ARBA" id="ARBA00022723"/>
    </source>
</evidence>
<keyword evidence="16" id="KW-1185">Reference proteome</keyword>
<dbReference type="InterPro" id="IPR000056">
    <property type="entry name" value="Ribul_P_3_epim-like"/>
</dbReference>
<keyword evidence="8 10" id="KW-0479">Metal-binding</keyword>
<evidence type="ECO:0000256" key="4">
    <source>
        <dbReference type="ARBA" id="ARBA00001947"/>
    </source>
</evidence>